<dbReference type="GO" id="GO:0015648">
    <property type="term" value="F:lipid-linked peptidoglycan transporter activity"/>
    <property type="evidence" value="ECO:0007669"/>
    <property type="project" value="UniProtKB-UniRule"/>
</dbReference>
<feature type="transmembrane region" description="Helical" evidence="10">
    <location>
        <begin position="118"/>
        <end position="141"/>
    </location>
</feature>
<proteinExistence type="inferred from homology"/>
<evidence type="ECO:0000256" key="10">
    <source>
        <dbReference type="HAMAP-Rule" id="MF_02078"/>
    </source>
</evidence>
<keyword evidence="5 10" id="KW-0573">Peptidoglycan synthesis</keyword>
<keyword evidence="4 10" id="KW-0133">Cell shape</keyword>
<evidence type="ECO:0000256" key="11">
    <source>
        <dbReference type="PIRNR" id="PIRNR002869"/>
    </source>
</evidence>
<keyword evidence="10 11" id="KW-0961">Cell wall biogenesis/degradation</keyword>
<feature type="transmembrane region" description="Helical" evidence="10">
    <location>
        <begin position="148"/>
        <end position="171"/>
    </location>
</feature>
<evidence type="ECO:0000313" key="13">
    <source>
        <dbReference type="Proteomes" id="UP000199227"/>
    </source>
</evidence>
<evidence type="ECO:0000256" key="1">
    <source>
        <dbReference type="ARBA" id="ARBA00004651"/>
    </source>
</evidence>
<dbReference type="InterPro" id="IPR051050">
    <property type="entry name" value="Lipid_II_flippase_MurJ/MviN"/>
</dbReference>
<dbReference type="GO" id="GO:0005886">
    <property type="term" value="C:plasma membrane"/>
    <property type="evidence" value="ECO:0007669"/>
    <property type="project" value="UniProtKB-SubCell"/>
</dbReference>
<dbReference type="GO" id="GO:0071555">
    <property type="term" value="P:cell wall organization"/>
    <property type="evidence" value="ECO:0007669"/>
    <property type="project" value="UniProtKB-UniRule"/>
</dbReference>
<feature type="transmembrane region" description="Helical" evidence="10">
    <location>
        <begin position="355"/>
        <end position="375"/>
    </location>
</feature>
<evidence type="ECO:0000256" key="9">
    <source>
        <dbReference type="ARBA" id="ARBA00061532"/>
    </source>
</evidence>
<dbReference type="PANTHER" id="PTHR47019:SF1">
    <property type="entry name" value="LIPID II FLIPPASE MURJ"/>
    <property type="match status" value="1"/>
</dbReference>
<dbReference type="GO" id="GO:0008360">
    <property type="term" value="P:regulation of cell shape"/>
    <property type="evidence" value="ECO:0007669"/>
    <property type="project" value="UniProtKB-UniRule"/>
</dbReference>
<feature type="transmembrane region" description="Helical" evidence="10">
    <location>
        <begin position="75"/>
        <end position="98"/>
    </location>
</feature>
<dbReference type="UniPathway" id="UPA00219"/>
<feature type="transmembrane region" description="Helical" evidence="10">
    <location>
        <begin position="387"/>
        <end position="407"/>
    </location>
</feature>
<evidence type="ECO:0000256" key="2">
    <source>
        <dbReference type="ARBA" id="ARBA00022475"/>
    </source>
</evidence>
<dbReference type="PIRSF" id="PIRSF002869">
    <property type="entry name" value="MviN"/>
    <property type="match status" value="1"/>
</dbReference>
<evidence type="ECO:0000313" key="12">
    <source>
        <dbReference type="EMBL" id="SFP38205.1"/>
    </source>
</evidence>
<dbReference type="GO" id="GO:0034204">
    <property type="term" value="P:lipid translocation"/>
    <property type="evidence" value="ECO:0007669"/>
    <property type="project" value="TreeGrafter"/>
</dbReference>
<accession>A0A1I5PW04</accession>
<dbReference type="OrthoDB" id="9786339at2"/>
<comment type="pathway">
    <text evidence="10">Cell wall biogenesis; peptidoglycan biosynthesis.</text>
</comment>
<comment type="subcellular location">
    <subcellularLocation>
        <location evidence="1 10">Cell membrane</location>
        <topology evidence="1 10">Multi-pass membrane protein</topology>
    </subcellularLocation>
</comment>
<feature type="transmembrane region" description="Helical" evidence="10">
    <location>
        <begin position="21"/>
        <end position="43"/>
    </location>
</feature>
<comment type="caution">
    <text evidence="10">Lacks conserved residue(s) required for the propagation of feature annotation.</text>
</comment>
<evidence type="ECO:0000256" key="6">
    <source>
        <dbReference type="ARBA" id="ARBA00022989"/>
    </source>
</evidence>
<evidence type="ECO:0000256" key="8">
    <source>
        <dbReference type="ARBA" id="ARBA00060041"/>
    </source>
</evidence>
<feature type="transmembrane region" description="Helical" evidence="10">
    <location>
        <begin position="312"/>
        <end position="335"/>
    </location>
</feature>
<name>A0A1I5PW04_9BACT</name>
<dbReference type="NCBIfam" id="TIGR01695">
    <property type="entry name" value="murJ_mviN"/>
    <property type="match status" value="1"/>
</dbReference>
<comment type="similarity">
    <text evidence="9 10 11">Belongs to the MurJ/MviN family.</text>
</comment>
<evidence type="ECO:0000256" key="5">
    <source>
        <dbReference type="ARBA" id="ARBA00022984"/>
    </source>
</evidence>
<keyword evidence="10 11" id="KW-0813">Transport</keyword>
<feature type="transmembrane region" description="Helical" evidence="10">
    <location>
        <begin position="413"/>
        <end position="431"/>
    </location>
</feature>
<dbReference type="AlphaFoldDB" id="A0A1I5PW04"/>
<dbReference type="GO" id="GO:0009252">
    <property type="term" value="P:peptidoglycan biosynthetic process"/>
    <property type="evidence" value="ECO:0007669"/>
    <property type="project" value="UniProtKB-UniRule"/>
</dbReference>
<comment type="function">
    <text evidence="8 10 11">Involved in peptidoglycan biosynthesis. Transports lipid-linked peptidoglycan precursors from the inner to the outer leaflet of the cytoplasmic membrane.</text>
</comment>
<dbReference type="InterPro" id="IPR004268">
    <property type="entry name" value="MurJ"/>
</dbReference>
<evidence type="ECO:0000256" key="3">
    <source>
        <dbReference type="ARBA" id="ARBA00022692"/>
    </source>
</evidence>
<dbReference type="Proteomes" id="UP000199227">
    <property type="component" value="Unassembled WGS sequence"/>
</dbReference>
<reference evidence="12 13" key="1">
    <citation type="submission" date="2016-10" db="EMBL/GenBank/DDBJ databases">
        <authorList>
            <person name="de Groot N.N."/>
        </authorList>
    </citation>
    <scope>NUCLEOTIDE SEQUENCE [LARGE SCALE GENOMIC DNA]</scope>
    <source>
        <strain evidence="12 13">EP1-55-1</strain>
    </source>
</reference>
<dbReference type="PRINTS" id="PR01806">
    <property type="entry name" value="VIRFACTRMVIN"/>
</dbReference>
<keyword evidence="13" id="KW-1185">Reference proteome</keyword>
<dbReference type="STRING" id="223786.SAMN05216234_11721"/>
<dbReference type="Pfam" id="PF03023">
    <property type="entry name" value="MurJ"/>
    <property type="match status" value="1"/>
</dbReference>
<dbReference type="HAMAP" id="MF_02078">
    <property type="entry name" value="MurJ_MviN"/>
    <property type="match status" value="1"/>
</dbReference>
<keyword evidence="6 10" id="KW-1133">Transmembrane helix</keyword>
<keyword evidence="3 10" id="KW-0812">Transmembrane</keyword>
<keyword evidence="2 10" id="KW-1003">Cell membrane</keyword>
<gene>
    <name evidence="10" type="primary">murJ</name>
    <name evidence="12" type="ORF">SAMN05216234_11721</name>
</gene>
<dbReference type="EMBL" id="FOXB01000017">
    <property type="protein sequence ID" value="SFP38205.1"/>
    <property type="molecule type" value="Genomic_DNA"/>
</dbReference>
<dbReference type="CDD" id="cd13123">
    <property type="entry name" value="MATE_MurJ_like"/>
    <property type="match status" value="1"/>
</dbReference>
<keyword evidence="7 10" id="KW-0472">Membrane</keyword>
<feature type="transmembrane region" description="Helical" evidence="10">
    <location>
        <begin position="177"/>
        <end position="199"/>
    </location>
</feature>
<evidence type="ECO:0000256" key="7">
    <source>
        <dbReference type="ARBA" id="ARBA00023136"/>
    </source>
</evidence>
<dbReference type="PANTHER" id="PTHR47019">
    <property type="entry name" value="LIPID II FLIPPASE MURJ"/>
    <property type="match status" value="1"/>
</dbReference>
<protein>
    <recommendedName>
        <fullName evidence="10">Probable lipid II flippase MurJ</fullName>
    </recommendedName>
</protein>
<organism evidence="12 13">
    <name type="scientific">Hydrogenimonas thermophila</name>
    <dbReference type="NCBI Taxonomy" id="223786"/>
    <lineage>
        <taxon>Bacteria</taxon>
        <taxon>Pseudomonadati</taxon>
        <taxon>Campylobacterota</taxon>
        <taxon>Epsilonproteobacteria</taxon>
        <taxon>Campylobacterales</taxon>
        <taxon>Hydrogenimonadaceae</taxon>
        <taxon>Hydrogenimonas</taxon>
    </lineage>
</organism>
<feature type="transmembrane region" description="Helical" evidence="10">
    <location>
        <begin position="273"/>
        <end position="292"/>
    </location>
</feature>
<feature type="transmembrane region" description="Helical" evidence="10">
    <location>
        <begin position="443"/>
        <end position="465"/>
    </location>
</feature>
<evidence type="ECO:0000256" key="4">
    <source>
        <dbReference type="ARBA" id="ARBA00022960"/>
    </source>
</evidence>
<sequence length="469" mass="52233">MRLQSIFTNSAGILLSRIFGFIRDLLMASILGANIFTDIFFVAFKLPNLFRRIFAEGAFVQSFLPTFISSRHPSVFAVSILIRFFFFLMFVSLLVTLFSSEVTRLIAIGFNDDTIKAASPLVAINFYYLDFIFLVTFLASLLQYKEHFATTAFSTVLLNISMISALVLFRHDDPETIVYALSYSVLIGGALQLLVHIWMIRKIGLCPMLVGGYKYMKKKREALKNDISRFSKAFFPSVLGNSTAQISSFIDTWLASFLVSGSISYLFYANRLFQLPLALFATAASTALFPGISKLLKRKEFDEAKLQSKRVFWILFGLLGGATAIAVILSEEIIWLLFERGAFDHTDTQNSAEVMVMYMVGLMPFGLAKLFSLWLYAMQRQAEAAKIAAKSLGVNILFSILLIGPFAAPGLALASSIGGWVLFILTIKAVGNEIFFDIIRSKFAPLSLLFIIVSAVAAWGLKVIIHGYL</sequence>
<dbReference type="RefSeq" id="WP_092912385.1">
    <property type="nucleotide sequence ID" value="NZ_CP136592.1"/>
</dbReference>